<sequence>MSEQPGAPGVGSGGPERCPSCGARVSPAEQWCSLCLQPLGAGAAPGPGPAQVQGASPEQDPGVPLDEVRPGDGVAVDPAPAGVEQQAEAMLAELAATTSAERPGARGPLAGSSRGLRLALGCGAAVVLVGVLLSVLGLVGLLL</sequence>
<evidence type="ECO:0008006" key="5">
    <source>
        <dbReference type="Google" id="ProtNLM"/>
    </source>
</evidence>
<dbReference type="RefSeq" id="WP_340271243.1">
    <property type="nucleotide sequence ID" value="NZ_JBBEOG010000010.1"/>
</dbReference>
<dbReference type="Proteomes" id="UP001596122">
    <property type="component" value="Unassembled WGS sequence"/>
</dbReference>
<feature type="region of interest" description="Disordered" evidence="1">
    <location>
        <begin position="1"/>
        <end position="23"/>
    </location>
</feature>
<gene>
    <name evidence="3" type="ORF">ACFPJ6_15985</name>
</gene>
<feature type="transmembrane region" description="Helical" evidence="2">
    <location>
        <begin position="118"/>
        <end position="142"/>
    </location>
</feature>
<feature type="compositionally biased region" description="Low complexity" evidence="1">
    <location>
        <begin position="43"/>
        <end position="57"/>
    </location>
</feature>
<evidence type="ECO:0000313" key="4">
    <source>
        <dbReference type="Proteomes" id="UP001596122"/>
    </source>
</evidence>
<keyword evidence="2" id="KW-0812">Transmembrane</keyword>
<name>A0ABW0GQL0_9MICO</name>
<reference evidence="4" key="1">
    <citation type="journal article" date="2019" name="Int. J. Syst. Evol. Microbiol.">
        <title>The Global Catalogue of Microorganisms (GCM) 10K type strain sequencing project: providing services to taxonomists for standard genome sequencing and annotation.</title>
        <authorList>
            <consortium name="The Broad Institute Genomics Platform"/>
            <consortium name="The Broad Institute Genome Sequencing Center for Infectious Disease"/>
            <person name="Wu L."/>
            <person name="Ma J."/>
        </authorList>
    </citation>
    <scope>NUCLEOTIDE SEQUENCE [LARGE SCALE GENOMIC DNA]</scope>
    <source>
        <strain evidence="4">CCUG 43114</strain>
    </source>
</reference>
<dbReference type="EMBL" id="JBHSLD010000015">
    <property type="protein sequence ID" value="MFC5382268.1"/>
    <property type="molecule type" value="Genomic_DNA"/>
</dbReference>
<keyword evidence="2" id="KW-1133">Transmembrane helix</keyword>
<protein>
    <recommendedName>
        <fullName evidence="5">Zinc ribbon domain-containing protein</fullName>
    </recommendedName>
</protein>
<evidence type="ECO:0000313" key="3">
    <source>
        <dbReference type="EMBL" id="MFC5382268.1"/>
    </source>
</evidence>
<accession>A0ABW0GQL0</accession>
<evidence type="ECO:0000256" key="1">
    <source>
        <dbReference type="SAM" id="MobiDB-lite"/>
    </source>
</evidence>
<keyword evidence="2" id="KW-0472">Membrane</keyword>
<organism evidence="3 4">
    <name type="scientific">Aquipuribacter nitratireducens</name>
    <dbReference type="NCBI Taxonomy" id="650104"/>
    <lineage>
        <taxon>Bacteria</taxon>
        <taxon>Bacillati</taxon>
        <taxon>Actinomycetota</taxon>
        <taxon>Actinomycetes</taxon>
        <taxon>Micrococcales</taxon>
        <taxon>Intrasporangiaceae</taxon>
        <taxon>Aquipuribacter</taxon>
    </lineage>
</organism>
<evidence type="ECO:0000256" key="2">
    <source>
        <dbReference type="SAM" id="Phobius"/>
    </source>
</evidence>
<comment type="caution">
    <text evidence="3">The sequence shown here is derived from an EMBL/GenBank/DDBJ whole genome shotgun (WGS) entry which is preliminary data.</text>
</comment>
<proteinExistence type="predicted"/>
<feature type="region of interest" description="Disordered" evidence="1">
    <location>
        <begin position="43"/>
        <end position="78"/>
    </location>
</feature>
<keyword evidence="4" id="KW-1185">Reference proteome</keyword>